<dbReference type="RefSeq" id="WP_153789991.1">
    <property type="nucleotide sequence ID" value="NZ_CP045915.1"/>
</dbReference>
<dbReference type="SUPFAM" id="SSF55347">
    <property type="entry name" value="Glyceraldehyde-3-phosphate dehydrogenase-like, C-terminal domain"/>
    <property type="match status" value="1"/>
</dbReference>
<evidence type="ECO:0000313" key="2">
    <source>
        <dbReference type="EMBL" id="QGH32812.1"/>
    </source>
</evidence>
<dbReference type="PANTHER" id="PTHR43377:SF1">
    <property type="entry name" value="BILIVERDIN REDUCTASE A"/>
    <property type="match status" value="1"/>
</dbReference>
<gene>
    <name evidence="2" type="ORF">GI584_01520</name>
</gene>
<protein>
    <submittedName>
        <fullName evidence="2">Gfo/Idh/MocA family oxidoreductase</fullName>
    </submittedName>
</protein>
<sequence length="315" mass="35479">MNIGILGTGFGVYHAELYKKLNNINSITIFGRDMGKLTRIKEDLDVAITDDVNVILKNPDIDLVDICLPSSLHKKYVIEALKNDKDVFCETPFALTIEDANAMQLAENQYGRKVFVNQFIKHEQPYEYLYKVMQIEKLGKLKALHIKRKTPPLWGDLSLNKITTDLMIHDFDVVTWLLGKPNCIFSQGANGKQGQSHVNALLKYSDGIVSVEGSSMMPFGHPFTVGYDAIFESGMITYNEDGYKDSVETSFKLYADQRIEQIDIVNQNCYEESIKHVIECCKKDIPTRLSLTAAIKSLGLSIKIKEQILNGEGLS</sequence>
<dbReference type="Gene3D" id="3.40.50.720">
    <property type="entry name" value="NAD(P)-binding Rossmann-like Domain"/>
    <property type="match status" value="1"/>
</dbReference>
<dbReference type="SUPFAM" id="SSF51735">
    <property type="entry name" value="NAD(P)-binding Rossmann-fold domains"/>
    <property type="match status" value="1"/>
</dbReference>
<dbReference type="PANTHER" id="PTHR43377">
    <property type="entry name" value="BILIVERDIN REDUCTASE A"/>
    <property type="match status" value="1"/>
</dbReference>
<dbReference type="InterPro" id="IPR000683">
    <property type="entry name" value="Gfo/Idh/MocA-like_OxRdtase_N"/>
</dbReference>
<dbReference type="KEGG" id="grc:GI584_01520"/>
<dbReference type="InterPro" id="IPR036291">
    <property type="entry name" value="NAD(P)-bd_dom_sf"/>
</dbReference>
<feature type="domain" description="Gfo/Idh/MocA-like oxidoreductase N-terminal" evidence="1">
    <location>
        <begin position="1"/>
        <end position="117"/>
    </location>
</feature>
<dbReference type="Pfam" id="PF01408">
    <property type="entry name" value="GFO_IDH_MocA"/>
    <property type="match status" value="1"/>
</dbReference>
<evidence type="ECO:0000313" key="3">
    <source>
        <dbReference type="Proteomes" id="UP000339690"/>
    </source>
</evidence>
<dbReference type="InterPro" id="IPR051450">
    <property type="entry name" value="Gfo/Idh/MocA_Oxidoreductases"/>
</dbReference>
<dbReference type="GO" id="GO:0000166">
    <property type="term" value="F:nucleotide binding"/>
    <property type="evidence" value="ECO:0007669"/>
    <property type="project" value="InterPro"/>
</dbReference>
<keyword evidence="3" id="KW-1185">Reference proteome</keyword>
<evidence type="ECO:0000259" key="1">
    <source>
        <dbReference type="Pfam" id="PF01408"/>
    </source>
</evidence>
<proteinExistence type="predicted"/>
<reference evidence="2 3" key="1">
    <citation type="submission" date="2019-11" db="EMBL/GenBank/DDBJ databases">
        <title>Gracilibacillus salitolerans sp. nov., a moderate halophile isolated from a saline soil in northwest China.</title>
        <authorList>
            <person name="Gan L."/>
        </authorList>
    </citation>
    <scope>NUCLEOTIDE SEQUENCE [LARGE SCALE GENOMIC DNA]</scope>
    <source>
        <strain evidence="2 3">SCU50</strain>
    </source>
</reference>
<dbReference type="Gene3D" id="3.30.360.10">
    <property type="entry name" value="Dihydrodipicolinate Reductase, domain 2"/>
    <property type="match status" value="1"/>
</dbReference>
<dbReference type="EMBL" id="CP045915">
    <property type="protein sequence ID" value="QGH32812.1"/>
    <property type="molecule type" value="Genomic_DNA"/>
</dbReference>
<organism evidence="2 3">
    <name type="scientific">Gracilibacillus salitolerans</name>
    <dbReference type="NCBI Taxonomy" id="2663022"/>
    <lineage>
        <taxon>Bacteria</taxon>
        <taxon>Bacillati</taxon>
        <taxon>Bacillota</taxon>
        <taxon>Bacilli</taxon>
        <taxon>Bacillales</taxon>
        <taxon>Bacillaceae</taxon>
        <taxon>Gracilibacillus</taxon>
    </lineage>
</organism>
<dbReference type="AlphaFoldDB" id="A0A5Q2TF94"/>
<name>A0A5Q2TF94_9BACI</name>
<dbReference type="Proteomes" id="UP000339690">
    <property type="component" value="Chromosome"/>
</dbReference>
<accession>A0A5Q2TF94</accession>